<dbReference type="EMBL" id="LAZR01035568">
    <property type="protein sequence ID" value="KKL27165.1"/>
    <property type="molecule type" value="Genomic_DNA"/>
</dbReference>
<comment type="caution">
    <text evidence="2">The sequence shown here is derived from an EMBL/GenBank/DDBJ whole genome shotgun (WGS) entry which is preliminary data.</text>
</comment>
<gene>
    <name evidence="2" type="ORF">LCGC14_2387920</name>
</gene>
<accession>A0A0F9BZ06</accession>
<proteinExistence type="predicted"/>
<feature type="compositionally biased region" description="Basic and acidic residues" evidence="1">
    <location>
        <begin position="340"/>
        <end position="362"/>
    </location>
</feature>
<dbReference type="AlphaFoldDB" id="A0A0F9BZ06"/>
<evidence type="ECO:0000313" key="2">
    <source>
        <dbReference type="EMBL" id="KKL27165.1"/>
    </source>
</evidence>
<organism evidence="2">
    <name type="scientific">marine sediment metagenome</name>
    <dbReference type="NCBI Taxonomy" id="412755"/>
    <lineage>
        <taxon>unclassified sequences</taxon>
        <taxon>metagenomes</taxon>
        <taxon>ecological metagenomes</taxon>
    </lineage>
</organism>
<feature type="non-terminal residue" evidence="2">
    <location>
        <position position="1"/>
    </location>
</feature>
<name>A0A0F9BZ06_9ZZZZ</name>
<sequence>TILEMASSEIMQHIPASIYETIKAKDPHPVFRAYVIGHEGISEGKVVGHGNMVKRWFDSAIHKIVDRLQYGTKVFHLHAKTNEHEGRSSIGEIVGKALQTINDKVSAIAITYIKPSYADLPLNVASMEADIRLNNDQDKGIYDADVENITAVALGDRAVNRPGFKDATLLSQIQAFADQSQFNVGGDEMGNTISDIRKVIKAEGYEPADIFGLGDLIKDSMIVGHIEKLEEKFENSLIKRKKRINEGFDETKEKLIEDHKIELKTKDDQITKLQGETIKSKTGEWLTTQKDKRKLTEEQMKFINLNLPEFKPEDHDKGEDEFNKFLDGQVDKLAVINKDVFGKEPEKKDKTGGAEPKGKENGNDVMDDMSLND</sequence>
<feature type="region of interest" description="Disordered" evidence="1">
    <location>
        <begin position="337"/>
        <end position="373"/>
    </location>
</feature>
<protein>
    <submittedName>
        <fullName evidence="2">Uncharacterized protein</fullName>
    </submittedName>
</protein>
<evidence type="ECO:0000256" key="1">
    <source>
        <dbReference type="SAM" id="MobiDB-lite"/>
    </source>
</evidence>
<reference evidence="2" key="1">
    <citation type="journal article" date="2015" name="Nature">
        <title>Complex archaea that bridge the gap between prokaryotes and eukaryotes.</title>
        <authorList>
            <person name="Spang A."/>
            <person name="Saw J.H."/>
            <person name="Jorgensen S.L."/>
            <person name="Zaremba-Niedzwiedzka K."/>
            <person name="Martijn J."/>
            <person name="Lind A.E."/>
            <person name="van Eijk R."/>
            <person name="Schleper C."/>
            <person name="Guy L."/>
            <person name="Ettema T.J."/>
        </authorList>
    </citation>
    <scope>NUCLEOTIDE SEQUENCE</scope>
</reference>